<evidence type="ECO:0000313" key="3">
    <source>
        <dbReference type="Proteomes" id="UP000555448"/>
    </source>
</evidence>
<gene>
    <name evidence="2" type="ORF">HNO88_003896</name>
</gene>
<dbReference type="RefSeq" id="WP_184249565.1">
    <property type="nucleotide sequence ID" value="NZ_JACHLR010000024.1"/>
</dbReference>
<feature type="compositionally biased region" description="Basic and acidic residues" evidence="1">
    <location>
        <begin position="1"/>
        <end position="15"/>
    </location>
</feature>
<dbReference type="Proteomes" id="UP000555448">
    <property type="component" value="Unassembled WGS sequence"/>
</dbReference>
<protein>
    <recommendedName>
        <fullName evidence="4">DUF3606 domain-containing protein</fullName>
    </recommendedName>
</protein>
<proteinExistence type="predicted"/>
<reference evidence="2 3" key="1">
    <citation type="submission" date="2020-08" db="EMBL/GenBank/DDBJ databases">
        <title>Functional genomics of gut bacteria from endangered species of beetles.</title>
        <authorList>
            <person name="Carlos-Shanley C."/>
        </authorList>
    </citation>
    <scope>NUCLEOTIDE SEQUENCE [LARGE SCALE GENOMIC DNA]</scope>
    <source>
        <strain evidence="2 3">S00245</strain>
    </source>
</reference>
<name>A0A7W7KD16_9SPHN</name>
<evidence type="ECO:0000313" key="2">
    <source>
        <dbReference type="EMBL" id="MBB4860552.1"/>
    </source>
</evidence>
<comment type="caution">
    <text evidence="2">The sequence shown here is derived from an EMBL/GenBank/DDBJ whole genome shotgun (WGS) entry which is preliminary data.</text>
</comment>
<organism evidence="2 3">
    <name type="scientific">Novosphingobium chloroacetimidivorans</name>
    <dbReference type="NCBI Taxonomy" id="1428314"/>
    <lineage>
        <taxon>Bacteria</taxon>
        <taxon>Pseudomonadati</taxon>
        <taxon>Pseudomonadota</taxon>
        <taxon>Alphaproteobacteria</taxon>
        <taxon>Sphingomonadales</taxon>
        <taxon>Sphingomonadaceae</taxon>
        <taxon>Novosphingobium</taxon>
    </lineage>
</organism>
<dbReference type="EMBL" id="JACHLR010000024">
    <property type="protein sequence ID" value="MBB4860552.1"/>
    <property type="molecule type" value="Genomic_DNA"/>
</dbReference>
<accession>A0A7W7KD16</accession>
<dbReference type="AlphaFoldDB" id="A0A7W7KD16"/>
<evidence type="ECO:0000256" key="1">
    <source>
        <dbReference type="SAM" id="MobiDB-lite"/>
    </source>
</evidence>
<sequence length="68" mass="7624">MSDDKNKTDGRDRSRVAGNEPYEVEYFAQKHGLSEHQTRTLIQTVGNDRAKLDAAAEKVMGMRGKDAE</sequence>
<evidence type="ECO:0008006" key="4">
    <source>
        <dbReference type="Google" id="ProtNLM"/>
    </source>
</evidence>
<dbReference type="Pfam" id="PF12244">
    <property type="entry name" value="DUF3606"/>
    <property type="match status" value="1"/>
</dbReference>
<keyword evidence="3" id="KW-1185">Reference proteome</keyword>
<dbReference type="InterPro" id="IPR022037">
    <property type="entry name" value="DUF3606"/>
</dbReference>
<feature type="region of interest" description="Disordered" evidence="1">
    <location>
        <begin position="1"/>
        <end position="21"/>
    </location>
</feature>